<dbReference type="RefSeq" id="WP_013493785.1">
    <property type="nucleotide sequence ID" value="NC_014830.1"/>
</dbReference>
<sequence length="93" mass="10234">MSLLEFWPDYGPGPLLTEDGKPADLQSLGLSGELVEELECWNGQYAEEKIPVDGNGDSAWLGEGRSLLLRTRDALACDVEVVVTEPWWGEDPT</sequence>
<dbReference type="HOGENOM" id="CLU_2395749_0_0_11"/>
<keyword evidence="2" id="KW-1185">Reference proteome</keyword>
<name>E6SBE5_INTC7</name>
<dbReference type="GO" id="GO:0051301">
    <property type="term" value="P:cell division"/>
    <property type="evidence" value="ECO:0007669"/>
    <property type="project" value="UniProtKB-KW"/>
</dbReference>
<protein>
    <submittedName>
        <fullName evidence="1">Cell division protein FtsK/SpoIIIE</fullName>
    </submittedName>
</protein>
<reference evidence="1 2" key="1">
    <citation type="journal article" date="2010" name="Stand. Genomic Sci.">
        <title>Complete genome sequence of Intrasporangium calvum type strain (7 KIP).</title>
        <authorList>
            <person name="Del Rio T.G."/>
            <person name="Chertkov O."/>
            <person name="Yasawong M."/>
            <person name="Lucas S."/>
            <person name="Deshpande S."/>
            <person name="Cheng J.F."/>
            <person name="Detter C."/>
            <person name="Tapia R."/>
            <person name="Han C."/>
            <person name="Goodwin L."/>
            <person name="Pitluck S."/>
            <person name="Liolios K."/>
            <person name="Ivanova N."/>
            <person name="Mavromatis K."/>
            <person name="Pati A."/>
            <person name="Chen A."/>
            <person name="Palaniappan K."/>
            <person name="Land M."/>
            <person name="Hauser L."/>
            <person name="Chang Y.J."/>
            <person name="Jeffries C.D."/>
            <person name="Rohde M."/>
            <person name="Pukall R."/>
            <person name="Sikorski J."/>
            <person name="Goker M."/>
            <person name="Woyke T."/>
            <person name="Bristow J."/>
            <person name="Eisen J.A."/>
            <person name="Markowitz V."/>
            <person name="Hugenholtz P."/>
            <person name="Kyrpides N.C."/>
            <person name="Klenk H.P."/>
            <person name="Lapidus A."/>
        </authorList>
    </citation>
    <scope>NUCLEOTIDE SEQUENCE [LARGE SCALE GENOMIC DNA]</scope>
    <source>
        <strain evidence="2">ATCC 23552 / DSM 43043 / JCM 3097 / NBRC 12989 / 7 KIP</strain>
    </source>
</reference>
<proteinExistence type="predicted"/>
<dbReference type="Proteomes" id="UP000008914">
    <property type="component" value="Chromosome"/>
</dbReference>
<dbReference type="OrthoDB" id="5149334at2"/>
<dbReference type="EMBL" id="CP002343">
    <property type="protein sequence ID" value="ADU49473.1"/>
    <property type="molecule type" value="Genomic_DNA"/>
</dbReference>
<evidence type="ECO:0000313" key="1">
    <source>
        <dbReference type="EMBL" id="ADU49473.1"/>
    </source>
</evidence>
<organism evidence="1 2">
    <name type="scientific">Intrasporangium calvum (strain ATCC 23552 / DSM 43043 / JCM 3097 / NBRC 12989 / NCIMB 10167 / NRRL B-3866 / 7 KIP)</name>
    <dbReference type="NCBI Taxonomy" id="710696"/>
    <lineage>
        <taxon>Bacteria</taxon>
        <taxon>Bacillati</taxon>
        <taxon>Actinomycetota</taxon>
        <taxon>Actinomycetes</taxon>
        <taxon>Micrococcales</taxon>
        <taxon>Intrasporangiaceae</taxon>
        <taxon>Intrasporangium</taxon>
    </lineage>
</organism>
<evidence type="ECO:0000313" key="2">
    <source>
        <dbReference type="Proteomes" id="UP000008914"/>
    </source>
</evidence>
<keyword evidence="1" id="KW-0131">Cell cycle</keyword>
<keyword evidence="1" id="KW-0132">Cell division</keyword>
<dbReference type="KEGG" id="ica:Intca_2980"/>
<accession>E6SBE5</accession>
<dbReference type="AlphaFoldDB" id="E6SBE5"/>
<gene>
    <name evidence="1" type="ordered locus">Intca_2980</name>
</gene>